<evidence type="ECO:0000256" key="2">
    <source>
        <dbReference type="ARBA" id="ARBA00011245"/>
    </source>
</evidence>
<dbReference type="STRING" id="1121391.SAMN02745206_02953"/>
<organism evidence="11 12">
    <name type="scientific">Desulfacinum infernum DSM 9756</name>
    <dbReference type="NCBI Taxonomy" id="1121391"/>
    <lineage>
        <taxon>Bacteria</taxon>
        <taxon>Pseudomonadati</taxon>
        <taxon>Thermodesulfobacteriota</taxon>
        <taxon>Syntrophobacteria</taxon>
        <taxon>Syntrophobacterales</taxon>
        <taxon>Syntrophobacteraceae</taxon>
        <taxon>Desulfacinum</taxon>
    </lineage>
</organism>
<keyword evidence="8 9" id="KW-0411">Iron-sulfur</keyword>
<evidence type="ECO:0000256" key="4">
    <source>
        <dbReference type="ARBA" id="ARBA00022691"/>
    </source>
</evidence>
<evidence type="ECO:0000256" key="8">
    <source>
        <dbReference type="ARBA" id="ARBA00023014"/>
    </source>
</evidence>
<dbReference type="PIRSF" id="PIRSF004869">
    <property type="entry name" value="PflX_prd"/>
    <property type="match status" value="1"/>
</dbReference>
<sequence length="322" mass="35978">MLSLTVPDVSSSQAPGYWVLRRRGELRRRAAAFREMLRSCELCPRRCRVDRLAGRTGFCRTDARLLVAAVSVHPWEEPPLAGTGGSGTVFFSGCTLSCVYCQNYPISQMGVGRILTPEELAERMLRLQRRGVHNINLVTPTHQIPQFLEALVIAAEEGLRLPIVYNTSGYERVHVIRMLEGIVDIYLPDIKFASPEAARFCCGRSDYVLQNRRALLAMWRQAGPLRVNGEGLADRGMLVRHLVLPGGLSGTPECLAFLRRALGKSAWVSLMDQYFPAYKAHRMPPLDRRASEEEIRAALEALWRLGLRNGFAQETCPCGGEP</sequence>
<dbReference type="CDD" id="cd01335">
    <property type="entry name" value="Radical_SAM"/>
    <property type="match status" value="1"/>
</dbReference>
<dbReference type="PANTHER" id="PTHR43075:SF1">
    <property type="entry name" value="FORMATE LYASE ACTIVATING ENZYME, PUTATIVE (AFU_ORTHOLOGUE AFUA_2G15630)-RELATED"/>
    <property type="match status" value="1"/>
</dbReference>
<dbReference type="GO" id="GO:0051539">
    <property type="term" value="F:4 iron, 4 sulfur cluster binding"/>
    <property type="evidence" value="ECO:0007669"/>
    <property type="project" value="UniProtKB-KW"/>
</dbReference>
<dbReference type="InterPro" id="IPR040085">
    <property type="entry name" value="MJ0674-like"/>
</dbReference>
<dbReference type="SUPFAM" id="SSF102114">
    <property type="entry name" value="Radical SAM enzymes"/>
    <property type="match status" value="1"/>
</dbReference>
<dbReference type="InterPro" id="IPR016431">
    <property type="entry name" value="Pyrv-formate_lyase-activ_prd"/>
</dbReference>
<accession>A0A1M5FQ76</accession>
<proteinExistence type="inferred from homology"/>
<feature type="binding site" evidence="9">
    <location>
        <position position="101"/>
    </location>
    <ligand>
        <name>[4Fe-4S] cluster</name>
        <dbReference type="ChEBI" id="CHEBI:49883"/>
        <note>4Fe-4S-S-AdoMet</note>
    </ligand>
</feature>
<dbReference type="RefSeq" id="WP_245795207.1">
    <property type="nucleotide sequence ID" value="NZ_FQVB01000032.1"/>
</dbReference>
<keyword evidence="12" id="KW-1185">Reference proteome</keyword>
<comment type="subunit">
    <text evidence="2">Monomer.</text>
</comment>
<feature type="binding site" evidence="9">
    <location>
        <position position="94"/>
    </location>
    <ligand>
        <name>[4Fe-4S] cluster</name>
        <dbReference type="ChEBI" id="CHEBI:49883"/>
        <note>4Fe-4S-S-AdoMet</note>
    </ligand>
</feature>
<dbReference type="Proteomes" id="UP000184076">
    <property type="component" value="Unassembled WGS sequence"/>
</dbReference>
<protein>
    <submittedName>
        <fullName evidence="11">Putative pyruvate formate lyase activating enzyme</fullName>
    </submittedName>
</protein>
<evidence type="ECO:0000259" key="10">
    <source>
        <dbReference type="Pfam" id="PF04055"/>
    </source>
</evidence>
<evidence type="ECO:0000256" key="7">
    <source>
        <dbReference type="ARBA" id="ARBA00023004"/>
    </source>
</evidence>
<keyword evidence="6" id="KW-0560">Oxidoreductase</keyword>
<feature type="domain" description="Radical SAM core" evidence="10">
    <location>
        <begin position="89"/>
        <end position="206"/>
    </location>
</feature>
<dbReference type="GO" id="GO:0046872">
    <property type="term" value="F:metal ion binding"/>
    <property type="evidence" value="ECO:0007669"/>
    <property type="project" value="UniProtKB-KW"/>
</dbReference>
<keyword evidence="11" id="KW-0456">Lyase</keyword>
<evidence type="ECO:0000313" key="11">
    <source>
        <dbReference type="EMBL" id="SHF93707.1"/>
    </source>
</evidence>
<dbReference type="AlphaFoldDB" id="A0A1M5FQ76"/>
<dbReference type="PROSITE" id="PS01087">
    <property type="entry name" value="RADICAL_ACTIVATING"/>
    <property type="match status" value="1"/>
</dbReference>
<dbReference type="Pfam" id="PF04055">
    <property type="entry name" value="Radical_SAM"/>
    <property type="match status" value="1"/>
</dbReference>
<keyword evidence="3" id="KW-0004">4Fe-4S</keyword>
<keyword evidence="4 9" id="KW-0949">S-adenosyl-L-methionine</keyword>
<dbReference type="SFLD" id="SFLDG01099">
    <property type="entry name" value="Uncharacterised_Radical_SAM_Su"/>
    <property type="match status" value="1"/>
</dbReference>
<dbReference type="InterPro" id="IPR001989">
    <property type="entry name" value="Radical_activat_CS"/>
</dbReference>
<dbReference type="InterPro" id="IPR058240">
    <property type="entry name" value="rSAM_sf"/>
</dbReference>
<dbReference type="InterPro" id="IPR007197">
    <property type="entry name" value="rSAM"/>
</dbReference>
<evidence type="ECO:0000256" key="6">
    <source>
        <dbReference type="ARBA" id="ARBA00023002"/>
    </source>
</evidence>
<name>A0A1M5FQ76_9BACT</name>
<dbReference type="PANTHER" id="PTHR43075">
    <property type="entry name" value="FORMATE LYASE ACTIVATING ENZYME, PUTATIVE (AFU_ORTHOLOGUE AFUA_2G15630)-RELATED"/>
    <property type="match status" value="1"/>
</dbReference>
<keyword evidence="5 9" id="KW-0479">Metal-binding</keyword>
<dbReference type="GO" id="GO:0016491">
    <property type="term" value="F:oxidoreductase activity"/>
    <property type="evidence" value="ECO:0007669"/>
    <property type="project" value="UniProtKB-KW"/>
</dbReference>
<dbReference type="Gene3D" id="3.20.20.70">
    <property type="entry name" value="Aldolase class I"/>
    <property type="match status" value="1"/>
</dbReference>
<dbReference type="EMBL" id="FQVB01000032">
    <property type="protein sequence ID" value="SHF93707.1"/>
    <property type="molecule type" value="Genomic_DNA"/>
</dbReference>
<comment type="cofactor">
    <cofactor evidence="9">
        <name>[4Fe-4S] cluster</name>
        <dbReference type="ChEBI" id="CHEBI:49883"/>
    </cofactor>
    <text evidence="9">Binds 1 [4Fe-4S] cluster. The cluster is coordinated with 3 cysteines and an exchangeable S-adenosyl-L-methionine.</text>
</comment>
<feature type="binding site" evidence="9">
    <location>
        <position position="98"/>
    </location>
    <ligand>
        <name>[4Fe-4S] cluster</name>
        <dbReference type="ChEBI" id="CHEBI:49883"/>
        <note>4Fe-4S-S-AdoMet</note>
    </ligand>
</feature>
<reference evidence="12" key="1">
    <citation type="submission" date="2016-11" db="EMBL/GenBank/DDBJ databases">
        <authorList>
            <person name="Varghese N."/>
            <person name="Submissions S."/>
        </authorList>
    </citation>
    <scope>NUCLEOTIDE SEQUENCE [LARGE SCALE GENOMIC DNA]</scope>
    <source>
        <strain evidence="12">DSM 9756</strain>
    </source>
</reference>
<evidence type="ECO:0000256" key="9">
    <source>
        <dbReference type="PIRSR" id="PIRSR004869-50"/>
    </source>
</evidence>
<keyword evidence="7 9" id="KW-0408">Iron</keyword>
<gene>
    <name evidence="11" type="ORF">SAMN02745206_02953</name>
</gene>
<evidence type="ECO:0000313" key="12">
    <source>
        <dbReference type="Proteomes" id="UP000184076"/>
    </source>
</evidence>
<evidence type="ECO:0000256" key="5">
    <source>
        <dbReference type="ARBA" id="ARBA00022723"/>
    </source>
</evidence>
<dbReference type="GO" id="GO:0016829">
    <property type="term" value="F:lyase activity"/>
    <property type="evidence" value="ECO:0007669"/>
    <property type="project" value="UniProtKB-KW"/>
</dbReference>
<keyword evidence="11" id="KW-0670">Pyruvate</keyword>
<dbReference type="InterPro" id="IPR013785">
    <property type="entry name" value="Aldolase_TIM"/>
</dbReference>
<comment type="similarity">
    <text evidence="1">Belongs to the organic radical-activating enzymes family.</text>
</comment>
<evidence type="ECO:0000256" key="1">
    <source>
        <dbReference type="ARBA" id="ARBA00009777"/>
    </source>
</evidence>
<dbReference type="SFLD" id="SFLDS00029">
    <property type="entry name" value="Radical_SAM"/>
    <property type="match status" value="1"/>
</dbReference>
<evidence type="ECO:0000256" key="3">
    <source>
        <dbReference type="ARBA" id="ARBA00022485"/>
    </source>
</evidence>